<accession>A0ABQ6WIY9</accession>
<dbReference type="EMBL" id="ML735743">
    <property type="protein sequence ID" value="KAE8417087.1"/>
    <property type="molecule type" value="Genomic_DNA"/>
</dbReference>
<evidence type="ECO:0000256" key="1">
    <source>
        <dbReference type="SAM" id="Phobius"/>
    </source>
</evidence>
<sequence length="70" mass="8051">MHFQLYFIIIMIYCPILIMFHWNAFSAFMLRLSTSRCLSIPCTAVLGKISTAPGGKIWQTKESGTERYSE</sequence>
<keyword evidence="1" id="KW-0472">Membrane</keyword>
<keyword evidence="1" id="KW-0812">Transmembrane</keyword>
<organism evidence="2 3">
    <name type="scientific">Aspergillus pseudocaelatus</name>
    <dbReference type="NCBI Taxonomy" id="1825620"/>
    <lineage>
        <taxon>Eukaryota</taxon>
        <taxon>Fungi</taxon>
        <taxon>Dikarya</taxon>
        <taxon>Ascomycota</taxon>
        <taxon>Pezizomycotina</taxon>
        <taxon>Eurotiomycetes</taxon>
        <taxon>Eurotiomycetidae</taxon>
        <taxon>Eurotiales</taxon>
        <taxon>Aspergillaceae</taxon>
        <taxon>Aspergillus</taxon>
        <taxon>Aspergillus subgen. Circumdati</taxon>
    </lineage>
</organism>
<keyword evidence="1" id="KW-1133">Transmembrane helix</keyword>
<evidence type="ECO:0000313" key="2">
    <source>
        <dbReference type="EMBL" id="KAE8417087.1"/>
    </source>
</evidence>
<dbReference type="Proteomes" id="UP000325395">
    <property type="component" value="Unassembled WGS sequence"/>
</dbReference>
<gene>
    <name evidence="2" type="ORF">BDV36DRAFT_189004</name>
</gene>
<evidence type="ECO:0000313" key="3">
    <source>
        <dbReference type="Proteomes" id="UP000325395"/>
    </source>
</evidence>
<reference evidence="2 3" key="1">
    <citation type="submission" date="2019-04" db="EMBL/GenBank/DDBJ databases">
        <authorList>
            <consortium name="DOE Joint Genome Institute"/>
            <person name="Mondo S."/>
            <person name="Kjaerbolling I."/>
            <person name="Vesth T."/>
            <person name="Frisvad J.C."/>
            <person name="Nybo J.L."/>
            <person name="Theobald S."/>
            <person name="Kildgaard S."/>
            <person name="Isbrandt T."/>
            <person name="Kuo A."/>
            <person name="Sato A."/>
            <person name="Lyhne E.K."/>
            <person name="Kogle M.E."/>
            <person name="Wiebenga A."/>
            <person name="Kun R.S."/>
            <person name="Lubbers R.J."/>
            <person name="Makela M.R."/>
            <person name="Barry K."/>
            <person name="Chovatia M."/>
            <person name="Clum A."/>
            <person name="Daum C."/>
            <person name="Haridas S."/>
            <person name="He G."/>
            <person name="LaButti K."/>
            <person name="Lipzen A."/>
            <person name="Riley R."/>
            <person name="Salamov A."/>
            <person name="Simmons B.A."/>
            <person name="Magnuson J.K."/>
            <person name="Henrissat B."/>
            <person name="Mortensen U.H."/>
            <person name="Larsen T.O."/>
            <person name="Devries R.P."/>
            <person name="Grigoriev I.V."/>
            <person name="Machida M."/>
            <person name="Baker S.E."/>
            <person name="Andersen M.R."/>
            <person name="Cantor M.N."/>
            <person name="Hua S.X."/>
        </authorList>
    </citation>
    <scope>NUCLEOTIDE SEQUENCE [LARGE SCALE GENOMIC DNA]</scope>
    <source>
        <strain evidence="2 3">CBS 117616</strain>
    </source>
</reference>
<protein>
    <recommendedName>
        <fullName evidence="4">Secreted protein</fullName>
    </recommendedName>
</protein>
<evidence type="ECO:0008006" key="4">
    <source>
        <dbReference type="Google" id="ProtNLM"/>
    </source>
</evidence>
<name>A0ABQ6WIY9_9EURO</name>
<proteinExistence type="predicted"/>
<keyword evidence="3" id="KW-1185">Reference proteome</keyword>
<feature type="transmembrane region" description="Helical" evidence="1">
    <location>
        <begin position="6"/>
        <end position="30"/>
    </location>
</feature>